<sequence length="169" mass="19537">MSLNISQLYAELSAEDKQLFTEILNRLTEHNGDLTKLSVQDQQTIQHLEAQYAGQDSSGAHQDNTINDNESDFLTLPFAQYVRQILARDLGGQFPLEEEAIGYAFDNKWLPLECQRPELIEELFERFKADIVEINRWRSELVDVSSDIKMAVGLAWFMVIFQLNQRINQ</sequence>
<proteinExistence type="predicted"/>
<evidence type="ECO:0000313" key="1">
    <source>
        <dbReference type="EMBL" id="MET1256012.1"/>
    </source>
</evidence>
<keyword evidence="2" id="KW-1185">Reference proteome</keyword>
<comment type="caution">
    <text evidence="1">The sequence shown here is derived from an EMBL/GenBank/DDBJ whole genome shotgun (WGS) entry which is preliminary data.</text>
</comment>
<reference evidence="1 2" key="1">
    <citation type="submission" date="2024-06" db="EMBL/GenBank/DDBJ databases">
        <authorList>
            <person name="Li F."/>
        </authorList>
    </citation>
    <scope>NUCLEOTIDE SEQUENCE [LARGE SCALE GENOMIC DNA]</scope>
    <source>
        <strain evidence="1 2">GXAS 311</strain>
    </source>
</reference>
<dbReference type="Proteomes" id="UP001548189">
    <property type="component" value="Unassembled WGS sequence"/>
</dbReference>
<protein>
    <submittedName>
        <fullName evidence="1">Uncharacterized protein</fullName>
    </submittedName>
</protein>
<accession>A0ABV2BWU2</accession>
<name>A0ABV2BWU2_9GAMM</name>
<organism evidence="1 2">
    <name type="scientific">Aliikangiella maris</name>
    <dbReference type="NCBI Taxonomy" id="3162458"/>
    <lineage>
        <taxon>Bacteria</taxon>
        <taxon>Pseudomonadati</taxon>
        <taxon>Pseudomonadota</taxon>
        <taxon>Gammaproteobacteria</taxon>
        <taxon>Oceanospirillales</taxon>
        <taxon>Pleioneaceae</taxon>
        <taxon>Aliikangiella</taxon>
    </lineage>
</organism>
<gene>
    <name evidence="1" type="ORF">ABVT43_12810</name>
</gene>
<evidence type="ECO:0000313" key="2">
    <source>
        <dbReference type="Proteomes" id="UP001548189"/>
    </source>
</evidence>
<dbReference type="EMBL" id="JBEVCJ010000016">
    <property type="protein sequence ID" value="MET1256012.1"/>
    <property type="molecule type" value="Genomic_DNA"/>
</dbReference>